<dbReference type="InterPro" id="IPR028325">
    <property type="entry name" value="VG_K_chnl"/>
</dbReference>
<dbReference type="Pfam" id="PF07885">
    <property type="entry name" value="Ion_trans_2"/>
    <property type="match status" value="1"/>
</dbReference>
<dbReference type="PANTHER" id="PTHR11537:SF254">
    <property type="entry name" value="POTASSIUM VOLTAGE-GATED CHANNEL PROTEIN SHAB"/>
    <property type="match status" value="1"/>
</dbReference>
<reference evidence="10 11" key="1">
    <citation type="journal article" date="2011" name="Stand. Genomic Sci.">
        <title>Complete genome sequence of the hyperthermophilic chemolithoautotroph Pyrolobus fumarii type strain (1A).</title>
        <authorList>
            <person name="Anderson I."/>
            <person name="Goker M."/>
            <person name="Nolan M."/>
            <person name="Lucas S."/>
            <person name="Hammon N."/>
            <person name="Deshpande S."/>
            <person name="Cheng J.F."/>
            <person name="Tapia R."/>
            <person name="Han C."/>
            <person name="Goodwin L."/>
            <person name="Pitluck S."/>
            <person name="Huntemann M."/>
            <person name="Liolios K."/>
            <person name="Ivanova N."/>
            <person name="Pagani I."/>
            <person name="Mavromatis K."/>
            <person name="Ovchinikova G."/>
            <person name="Pati A."/>
            <person name="Chen A."/>
            <person name="Palaniappan K."/>
            <person name="Land M."/>
            <person name="Hauser L."/>
            <person name="Brambilla E.M."/>
            <person name="Huber H."/>
            <person name="Yasawong M."/>
            <person name="Rohde M."/>
            <person name="Spring S."/>
            <person name="Abt B."/>
            <person name="Sikorski J."/>
            <person name="Wirth R."/>
            <person name="Detter J.C."/>
            <person name="Woyke T."/>
            <person name="Bristow J."/>
            <person name="Eisen J.A."/>
            <person name="Markowitz V."/>
            <person name="Hugenholtz P."/>
            <person name="Kyrpides N.C."/>
            <person name="Klenk H.P."/>
            <person name="Lapidus A."/>
        </authorList>
    </citation>
    <scope>NUCLEOTIDE SEQUENCE [LARGE SCALE GENOMIC DNA]</scope>
    <source>
        <strain evidence="11">DSM 11204 / 1A</strain>
    </source>
</reference>
<feature type="domain" description="Potassium channel" evidence="9">
    <location>
        <begin position="166"/>
        <end position="238"/>
    </location>
</feature>
<keyword evidence="11" id="KW-1185">Reference proteome</keyword>
<keyword evidence="4 8" id="KW-1133">Transmembrane helix</keyword>
<feature type="transmembrane region" description="Helical" evidence="8">
    <location>
        <begin position="46"/>
        <end position="65"/>
    </location>
</feature>
<dbReference type="eggNOG" id="arCOG01964">
    <property type="taxonomic scope" value="Archaea"/>
</dbReference>
<keyword evidence="3 8" id="KW-0812">Transmembrane</keyword>
<evidence type="ECO:0000313" key="10">
    <source>
        <dbReference type="EMBL" id="AEM38868.1"/>
    </source>
</evidence>
<comment type="subcellular location">
    <subcellularLocation>
        <location evidence="1">Membrane</location>
        <topology evidence="1">Multi-pass membrane protein</topology>
    </subcellularLocation>
</comment>
<organism evidence="10 11">
    <name type="scientific">Pyrolobus fumarii (strain DSM 11204 / 1A)</name>
    <dbReference type="NCBI Taxonomy" id="694429"/>
    <lineage>
        <taxon>Archaea</taxon>
        <taxon>Thermoproteota</taxon>
        <taxon>Thermoprotei</taxon>
        <taxon>Desulfurococcales</taxon>
        <taxon>Pyrodictiaceae</taxon>
        <taxon>Pyrolobus</taxon>
    </lineage>
</organism>
<dbReference type="InterPro" id="IPR013099">
    <property type="entry name" value="K_chnl_dom"/>
</dbReference>
<evidence type="ECO:0000259" key="9">
    <source>
        <dbReference type="Pfam" id="PF07885"/>
    </source>
</evidence>
<evidence type="ECO:0000313" key="11">
    <source>
        <dbReference type="Proteomes" id="UP000001037"/>
    </source>
</evidence>
<dbReference type="EMBL" id="CP002838">
    <property type="protein sequence ID" value="AEM38868.1"/>
    <property type="molecule type" value="Genomic_DNA"/>
</dbReference>
<name>G0EEP6_PYRF1</name>
<dbReference type="Proteomes" id="UP000001037">
    <property type="component" value="Chromosome"/>
</dbReference>
<dbReference type="PANTHER" id="PTHR11537">
    <property type="entry name" value="VOLTAGE-GATED POTASSIUM CHANNEL"/>
    <property type="match status" value="1"/>
</dbReference>
<accession>G0EEP6</accession>
<feature type="transmembrane region" description="Helical" evidence="8">
    <location>
        <begin position="71"/>
        <end position="92"/>
    </location>
</feature>
<dbReference type="GO" id="GO:0005249">
    <property type="term" value="F:voltage-gated potassium channel activity"/>
    <property type="evidence" value="ECO:0007669"/>
    <property type="project" value="InterPro"/>
</dbReference>
<dbReference type="Gene3D" id="1.10.287.70">
    <property type="match status" value="1"/>
</dbReference>
<dbReference type="AlphaFoldDB" id="G0EEP6"/>
<evidence type="ECO:0000256" key="4">
    <source>
        <dbReference type="ARBA" id="ARBA00022989"/>
    </source>
</evidence>
<dbReference type="GO" id="GO:0001508">
    <property type="term" value="P:action potential"/>
    <property type="evidence" value="ECO:0007669"/>
    <property type="project" value="TreeGrafter"/>
</dbReference>
<evidence type="ECO:0000256" key="7">
    <source>
        <dbReference type="ARBA" id="ARBA00023303"/>
    </source>
</evidence>
<dbReference type="SUPFAM" id="SSF81324">
    <property type="entry name" value="Voltage-gated potassium channels"/>
    <property type="match status" value="1"/>
</dbReference>
<keyword evidence="7" id="KW-0407">Ion channel</keyword>
<evidence type="ECO:0000256" key="8">
    <source>
        <dbReference type="SAM" id="Phobius"/>
    </source>
</evidence>
<sequence length="318" mass="34382">MRHHSHGRRLGEGAVTGLVIPGSLVAARGEALAALATGPHKPLARYVFDILEVYLGFFAIVAALAPPSPTLYTIDFYMSLAALLAYAYRVALSPYPMSYIVMTAWEIPGMIPLVAVDTNPLASSIVRAARIARVAIMLAYGSDLARLLRGFIRGLALSPIFALFAMTITTGSLAYYAVEAGHSVHSYFDALWFTIVTITTVGYGDIVPKTTAGKALTMVLMAIGIVLWSVTIAVFSSAAARSVGRAIARELQRLERKRIQKLAGLLGYPLEATMGLVGEKDDAVTTCILAALNLPPDEFEEFLEELRKRYWAIHGHQA</sequence>
<gene>
    <name evidence="10" type="ordered locus">Pyrfu_1000</name>
</gene>
<keyword evidence="6 8" id="KW-0472">Membrane</keyword>
<evidence type="ECO:0000256" key="5">
    <source>
        <dbReference type="ARBA" id="ARBA00023065"/>
    </source>
</evidence>
<feature type="transmembrane region" description="Helical" evidence="8">
    <location>
        <begin position="215"/>
        <end position="235"/>
    </location>
</feature>
<evidence type="ECO:0000256" key="3">
    <source>
        <dbReference type="ARBA" id="ARBA00022692"/>
    </source>
</evidence>
<feature type="transmembrane region" description="Helical" evidence="8">
    <location>
        <begin position="155"/>
        <end position="178"/>
    </location>
</feature>
<dbReference type="HOGENOM" id="CLU_873239_0_0_2"/>
<evidence type="ECO:0000256" key="1">
    <source>
        <dbReference type="ARBA" id="ARBA00004141"/>
    </source>
</evidence>
<proteinExistence type="predicted"/>
<dbReference type="STRING" id="694429.Pyrfu_1000"/>
<dbReference type="InParanoid" id="G0EEP6"/>
<evidence type="ECO:0000256" key="6">
    <source>
        <dbReference type="ARBA" id="ARBA00023136"/>
    </source>
</evidence>
<keyword evidence="5" id="KW-0406">Ion transport</keyword>
<evidence type="ECO:0000256" key="2">
    <source>
        <dbReference type="ARBA" id="ARBA00022448"/>
    </source>
</evidence>
<dbReference type="KEGG" id="pfm:Pyrfu_1000"/>
<protein>
    <submittedName>
        <fullName evidence="10">Ion transport 2 domain protein</fullName>
    </submittedName>
</protein>
<keyword evidence="2" id="KW-0813">Transport</keyword>
<dbReference type="GO" id="GO:0008076">
    <property type="term" value="C:voltage-gated potassium channel complex"/>
    <property type="evidence" value="ECO:0007669"/>
    <property type="project" value="InterPro"/>
</dbReference>